<protein>
    <submittedName>
        <fullName evidence="5">GDSL esterase/lipase At1g71250</fullName>
    </submittedName>
</protein>
<dbReference type="GeneID" id="107410355"/>
<dbReference type="Proteomes" id="UP001652623">
    <property type="component" value="Chromosome 10"/>
</dbReference>
<proteinExistence type="inferred from homology"/>
<dbReference type="GO" id="GO:0016788">
    <property type="term" value="F:hydrolase activity, acting on ester bonds"/>
    <property type="evidence" value="ECO:0007669"/>
    <property type="project" value="InterPro"/>
</dbReference>
<evidence type="ECO:0000313" key="5">
    <source>
        <dbReference type="RefSeq" id="XP_015873255.3"/>
    </source>
</evidence>
<dbReference type="InterPro" id="IPR036514">
    <property type="entry name" value="SGNH_hydro_sf"/>
</dbReference>
<keyword evidence="3" id="KW-0442">Lipid degradation</keyword>
<reference evidence="5" key="1">
    <citation type="submission" date="2025-08" db="UniProtKB">
        <authorList>
            <consortium name="RefSeq"/>
        </authorList>
    </citation>
    <scope>IDENTIFICATION</scope>
    <source>
        <tissue evidence="5">Seedling</tissue>
    </source>
</reference>
<dbReference type="Gene3D" id="3.40.50.1110">
    <property type="entry name" value="SGNH hydrolase"/>
    <property type="match status" value="1"/>
</dbReference>
<keyword evidence="2" id="KW-0378">Hydrolase</keyword>
<dbReference type="RefSeq" id="XP_015873255.3">
    <property type="nucleotide sequence ID" value="XM_016017769.4"/>
</dbReference>
<keyword evidence="3" id="KW-0443">Lipid metabolism</keyword>
<dbReference type="GO" id="GO:0016042">
    <property type="term" value="P:lipid catabolic process"/>
    <property type="evidence" value="ECO:0007669"/>
    <property type="project" value="UniProtKB-KW"/>
</dbReference>
<dbReference type="KEGG" id="zju:107410355"/>
<comment type="similarity">
    <text evidence="1">Belongs to the 'GDSL' lipolytic enzyme family.</text>
</comment>
<evidence type="ECO:0000256" key="1">
    <source>
        <dbReference type="ARBA" id="ARBA00008668"/>
    </source>
</evidence>
<dbReference type="AlphaFoldDB" id="A0A6P3Z7N3"/>
<accession>A0A6P3Z7N3</accession>
<gene>
    <name evidence="5" type="primary">LOC107410355</name>
</gene>
<evidence type="ECO:0000256" key="2">
    <source>
        <dbReference type="ARBA" id="ARBA00022801"/>
    </source>
</evidence>
<sequence length="399" mass="44477">MRNMAKENPGSNPKKLESLIPRNEFVVVHLLVVLLMGFMSVSQGRFIVTPTMQRGRDVPAMYVLGDSSVDCGDNTLFYPLLHRNLSLYPCNGSDSSLLPHLLAEKMGLPNIPPFYSQNGSIEELLRGINFGSAEATIMNPSSQNYQSLNQQLRQVFETIELLYLQLSQRSVIQFIRSSIFYLSFGKDDYIDLFLRNSSGALLEYSSQEFANILATQMVHVIRNLYNLNARKIICMGILPLGCTPRMLSLVSDSNNSTNGGRKCVEKINKLVLEYNAMLNEQIVELNAELPDAHIVFCDVYQGIREIITYPETYGFEDVNSACCGLGPYGATIGCLSMEMACNEASSHVWWDLYNPTKAVNSLLADSAWFGQPFSGICRPFTIHELAAASVSLPSHNHLN</sequence>
<evidence type="ECO:0000313" key="4">
    <source>
        <dbReference type="Proteomes" id="UP001652623"/>
    </source>
</evidence>
<name>A0A6P3Z7N3_ZIZJJ</name>
<dbReference type="InParanoid" id="A0A6P3Z7N3"/>
<evidence type="ECO:0000256" key="3">
    <source>
        <dbReference type="ARBA" id="ARBA00022963"/>
    </source>
</evidence>
<organism evidence="4 5">
    <name type="scientific">Ziziphus jujuba</name>
    <name type="common">Chinese jujube</name>
    <name type="synonym">Ziziphus sativa</name>
    <dbReference type="NCBI Taxonomy" id="326968"/>
    <lineage>
        <taxon>Eukaryota</taxon>
        <taxon>Viridiplantae</taxon>
        <taxon>Streptophyta</taxon>
        <taxon>Embryophyta</taxon>
        <taxon>Tracheophyta</taxon>
        <taxon>Spermatophyta</taxon>
        <taxon>Magnoliopsida</taxon>
        <taxon>eudicotyledons</taxon>
        <taxon>Gunneridae</taxon>
        <taxon>Pentapetalae</taxon>
        <taxon>rosids</taxon>
        <taxon>fabids</taxon>
        <taxon>Rosales</taxon>
        <taxon>Rhamnaceae</taxon>
        <taxon>Paliureae</taxon>
        <taxon>Ziziphus</taxon>
    </lineage>
</organism>
<dbReference type="Pfam" id="PF00657">
    <property type="entry name" value="Lipase_GDSL"/>
    <property type="match status" value="1"/>
</dbReference>
<dbReference type="InterPro" id="IPR001087">
    <property type="entry name" value="GDSL"/>
</dbReference>
<dbReference type="PANTHER" id="PTHR45648">
    <property type="entry name" value="GDSL LIPASE/ACYLHYDROLASE FAMILY PROTEIN (AFU_ORTHOLOGUE AFUA_4G14700)"/>
    <property type="match status" value="1"/>
</dbReference>
<dbReference type="PANTHER" id="PTHR45648:SF7">
    <property type="entry name" value="OS12G0126100 PROTEIN"/>
    <property type="match status" value="1"/>
</dbReference>
<keyword evidence="4" id="KW-1185">Reference proteome</keyword>
<dbReference type="InterPro" id="IPR051058">
    <property type="entry name" value="GDSL_Est/Lipase"/>
</dbReference>